<evidence type="ECO:0000256" key="2">
    <source>
        <dbReference type="RuleBase" id="RU003707"/>
    </source>
</evidence>
<dbReference type="PROSITE" id="PS00166">
    <property type="entry name" value="ENOYL_COA_HYDRATASE"/>
    <property type="match status" value="1"/>
</dbReference>
<name>A0A6J4RXS4_9ACTN</name>
<dbReference type="GO" id="GO:0004300">
    <property type="term" value="F:enoyl-CoA hydratase activity"/>
    <property type="evidence" value="ECO:0007669"/>
    <property type="project" value="UniProtKB-EC"/>
</dbReference>
<protein>
    <submittedName>
        <fullName evidence="3">Enoyl-CoA hydratase</fullName>
        <ecNumber evidence="3">4.2.1.17</ecNumber>
    </submittedName>
</protein>
<reference evidence="3" key="1">
    <citation type="submission" date="2020-02" db="EMBL/GenBank/DDBJ databases">
        <authorList>
            <person name="Meier V. D."/>
        </authorList>
    </citation>
    <scope>NUCLEOTIDE SEQUENCE</scope>
    <source>
        <strain evidence="3">AVDCRST_MAG85</strain>
    </source>
</reference>
<dbReference type="NCBIfam" id="NF006128">
    <property type="entry name" value="PRK08272.1"/>
    <property type="match status" value="1"/>
</dbReference>
<dbReference type="InterPro" id="IPR029045">
    <property type="entry name" value="ClpP/crotonase-like_dom_sf"/>
</dbReference>
<dbReference type="Pfam" id="PF00378">
    <property type="entry name" value="ECH_1"/>
    <property type="match status" value="1"/>
</dbReference>
<keyword evidence="3" id="KW-0456">Lyase</keyword>
<comment type="similarity">
    <text evidence="1 2">Belongs to the enoyl-CoA hydratase/isomerase family.</text>
</comment>
<dbReference type="EC" id="4.2.1.17" evidence="3"/>
<dbReference type="AlphaFoldDB" id="A0A6J4RXS4"/>
<proteinExistence type="inferred from homology"/>
<dbReference type="InterPro" id="IPR018376">
    <property type="entry name" value="Enoyl-CoA_hyd/isom_CS"/>
</dbReference>
<dbReference type="EMBL" id="CADCVT010000093">
    <property type="protein sequence ID" value="CAA9484016.1"/>
    <property type="molecule type" value="Genomic_DNA"/>
</dbReference>
<dbReference type="PANTHER" id="PTHR43802:SF1">
    <property type="entry name" value="IP11341P-RELATED"/>
    <property type="match status" value="1"/>
</dbReference>
<dbReference type="CDD" id="cd06558">
    <property type="entry name" value="crotonase-like"/>
    <property type="match status" value="1"/>
</dbReference>
<sequence>MRVSTVLYESSSRVATLTLNRPERLNAITPALITDLRAALERAWADDDVHAIRLRGAGRGFCAGYDIGWGAEMMQDAEGDKPWDPIADYQMMSRFVDAYMALWRSPKPVIAQVHGFCVGGGTDFALCSDLIVCAEDCRIGYPPARVWGSPTTMMWTYRLGLERSKRLLLTGDALDGRRAAEWGLASEAVPASDLDEAALALAGRVARLPKNQLHMMKLLVNQVIEQMGLSTNQLVGTLLDGAARHTPEGTAFSQAALEDVRQTVRDRDAPFGDYGEGPRTA</sequence>
<evidence type="ECO:0000313" key="3">
    <source>
        <dbReference type="EMBL" id="CAA9484016.1"/>
    </source>
</evidence>
<accession>A0A6J4RXS4</accession>
<dbReference type="Gene3D" id="3.90.226.10">
    <property type="entry name" value="2-enoyl-CoA Hydratase, Chain A, domain 1"/>
    <property type="match status" value="1"/>
</dbReference>
<dbReference type="InterPro" id="IPR001753">
    <property type="entry name" value="Enoyl-CoA_hydra/iso"/>
</dbReference>
<evidence type="ECO:0000256" key="1">
    <source>
        <dbReference type="ARBA" id="ARBA00005254"/>
    </source>
</evidence>
<gene>
    <name evidence="3" type="ORF">AVDCRST_MAG85-841</name>
</gene>
<dbReference type="SUPFAM" id="SSF52096">
    <property type="entry name" value="ClpP/crotonase"/>
    <property type="match status" value="1"/>
</dbReference>
<organism evidence="3">
    <name type="scientific">uncultured Solirubrobacteraceae bacterium</name>
    <dbReference type="NCBI Taxonomy" id="1162706"/>
    <lineage>
        <taxon>Bacteria</taxon>
        <taxon>Bacillati</taxon>
        <taxon>Actinomycetota</taxon>
        <taxon>Thermoleophilia</taxon>
        <taxon>Solirubrobacterales</taxon>
        <taxon>Solirubrobacteraceae</taxon>
        <taxon>environmental samples</taxon>
    </lineage>
</organism>
<dbReference type="PANTHER" id="PTHR43802">
    <property type="entry name" value="ENOYL-COA HYDRATASE"/>
    <property type="match status" value="1"/>
</dbReference>